<gene>
    <name evidence="1" type="ORF">A8806_101584</name>
</gene>
<dbReference type="AlphaFoldDB" id="A0A2Y9B953"/>
<comment type="caution">
    <text evidence="1">The sequence shown here is derived from an EMBL/GenBank/DDBJ whole genome shotgun (WGS) entry which is preliminary data.</text>
</comment>
<dbReference type="Proteomes" id="UP000245845">
    <property type="component" value="Unassembled WGS sequence"/>
</dbReference>
<dbReference type="RefSeq" id="WP_109729637.1">
    <property type="nucleotide sequence ID" value="NZ_BAAACK010000007.1"/>
</dbReference>
<keyword evidence="2" id="KW-1185">Reference proteome</keyword>
<reference evidence="1 2" key="1">
    <citation type="submission" date="2018-05" db="EMBL/GenBank/DDBJ databases">
        <title>The Hungate 1000. A catalogue of reference genomes from the rumen microbiome.</title>
        <authorList>
            <person name="Kelly W."/>
        </authorList>
    </citation>
    <scope>NUCLEOTIDE SEQUENCE [LARGE SCALE GENOMIC DNA]</scope>
    <source>
        <strain evidence="1 2">NLAE-zl-C242</strain>
    </source>
</reference>
<accession>A0A2Y9B953</accession>
<evidence type="ECO:0000313" key="2">
    <source>
        <dbReference type="Proteomes" id="UP000245845"/>
    </source>
</evidence>
<proteinExistence type="predicted"/>
<sequence length="206" mass="23815">MINGLQQGQKLLVLRYGKQIIQNCIELHQEKAEELGYCWFGKLGTVPSKKSIEAILEAEKPSIVLYSRGAAYLCEISEVAYEKPKEGYPDYYEEELFQKFTYPTVYFKLVSIESLDINALEKFRVVSSGNSAINTLLHSMSSFLFIEYGKAGTLNVKLKDEKKIKEREQLPENDCVYRKDGRCSLKSFVNYQYECDRPSNCLRQKR</sequence>
<name>A0A2Y9B953_9FIRM</name>
<dbReference type="OrthoDB" id="2051023at2"/>
<evidence type="ECO:0000313" key="1">
    <source>
        <dbReference type="EMBL" id="PWJ32296.1"/>
    </source>
</evidence>
<organism evidence="1 2">
    <name type="scientific">Faecalicatena orotica</name>
    <dbReference type="NCBI Taxonomy" id="1544"/>
    <lineage>
        <taxon>Bacteria</taxon>
        <taxon>Bacillati</taxon>
        <taxon>Bacillota</taxon>
        <taxon>Clostridia</taxon>
        <taxon>Lachnospirales</taxon>
        <taxon>Lachnospiraceae</taxon>
        <taxon>Faecalicatena</taxon>
    </lineage>
</organism>
<protein>
    <submittedName>
        <fullName evidence="1">Uncharacterized protein</fullName>
    </submittedName>
</protein>
<dbReference type="EMBL" id="QGDL01000001">
    <property type="protein sequence ID" value="PWJ32296.1"/>
    <property type="molecule type" value="Genomic_DNA"/>
</dbReference>